<dbReference type="AlphaFoldDB" id="M0NFK8"/>
<dbReference type="STRING" id="1227457.C451_00615"/>
<evidence type="ECO:0000256" key="1">
    <source>
        <dbReference type="SAM" id="MobiDB-lite"/>
    </source>
</evidence>
<evidence type="ECO:0000313" key="2">
    <source>
        <dbReference type="EMBL" id="EMA56762.1"/>
    </source>
</evidence>
<protein>
    <submittedName>
        <fullName evidence="2">Uncharacterized protein</fullName>
    </submittedName>
</protein>
<reference evidence="2 3" key="1">
    <citation type="journal article" date="2014" name="PLoS Genet.">
        <title>Phylogenetically driven sequencing of extremely halophilic archaea reveals strategies for static and dynamic osmo-response.</title>
        <authorList>
            <person name="Becker E.A."/>
            <person name="Seitzer P.M."/>
            <person name="Tritt A."/>
            <person name="Larsen D."/>
            <person name="Krusor M."/>
            <person name="Yao A.I."/>
            <person name="Wu D."/>
            <person name="Madern D."/>
            <person name="Eisen J.A."/>
            <person name="Darling A.E."/>
            <person name="Facciotti M.T."/>
        </authorList>
    </citation>
    <scope>NUCLEOTIDE SEQUENCE [LARGE SCALE GENOMIC DNA]</scope>
    <source>
        <strain evidence="2 3">JCM 13552</strain>
    </source>
</reference>
<dbReference type="Proteomes" id="UP000011680">
    <property type="component" value="Unassembled WGS sequence"/>
</dbReference>
<sequence length="277" mass="30091">MTETNTTAAAEAAFEAYREVNDLHPADSLSYAEACKHDNGDTLADFLVIELIEGVEDEESPAPQHDRGIALLEKAVRDLSHVKTELKDRREQLRGSQRHMSEYSPPPERESGVDEFLPTAIELGVHALWQAGGSQQYIEGAVNQTDAQLADIESHIVAARTAYEDAIGAFTGEEACVLAGRTDAEEQALAHLRGTPSDAIQASEAVTTLFSESLFIATHATSDEFRQRMSVAEAVREEARSMVGGAAITIDALDQIADCHPDVDRDEMSLPSRDAGW</sequence>
<organism evidence="2 3">
    <name type="scientific">Halococcus thailandensis JCM 13552</name>
    <dbReference type="NCBI Taxonomy" id="1227457"/>
    <lineage>
        <taxon>Archaea</taxon>
        <taxon>Methanobacteriati</taxon>
        <taxon>Methanobacteriota</taxon>
        <taxon>Stenosarchaea group</taxon>
        <taxon>Halobacteria</taxon>
        <taxon>Halobacteriales</taxon>
        <taxon>Halococcaceae</taxon>
        <taxon>Halococcus</taxon>
    </lineage>
</organism>
<name>M0NFK8_9EURY</name>
<accession>M0NFK8</accession>
<evidence type="ECO:0000313" key="3">
    <source>
        <dbReference type="Proteomes" id="UP000011680"/>
    </source>
</evidence>
<feature type="region of interest" description="Disordered" evidence="1">
    <location>
        <begin position="89"/>
        <end position="112"/>
    </location>
</feature>
<dbReference type="PATRIC" id="fig|1227457.3.peg.104"/>
<dbReference type="EMBL" id="AOMF01000018">
    <property type="protein sequence ID" value="EMA56762.1"/>
    <property type="molecule type" value="Genomic_DNA"/>
</dbReference>
<keyword evidence="3" id="KW-1185">Reference proteome</keyword>
<comment type="caution">
    <text evidence="2">The sequence shown here is derived from an EMBL/GenBank/DDBJ whole genome shotgun (WGS) entry which is preliminary data.</text>
</comment>
<gene>
    <name evidence="2" type="ORF">C451_00615</name>
</gene>
<dbReference type="RefSeq" id="WP_007736513.1">
    <property type="nucleotide sequence ID" value="NZ_AOMF01000018.1"/>
</dbReference>
<proteinExistence type="predicted"/>